<evidence type="ECO:0000313" key="4">
    <source>
        <dbReference type="EnsemblMetazoa" id="XP_022662192"/>
    </source>
</evidence>
<dbReference type="SUPFAM" id="SSF100939">
    <property type="entry name" value="SPOC domain-like"/>
    <property type="match status" value="1"/>
</dbReference>
<dbReference type="Pfam" id="PF02735">
    <property type="entry name" value="Ku"/>
    <property type="match status" value="1"/>
</dbReference>
<feature type="compositionally biased region" description="Low complexity" evidence="2">
    <location>
        <begin position="21"/>
        <end position="34"/>
    </location>
</feature>
<feature type="region of interest" description="Disordered" evidence="2">
    <location>
        <begin position="1"/>
        <end position="64"/>
    </location>
</feature>
<evidence type="ECO:0000259" key="3">
    <source>
        <dbReference type="Pfam" id="PF02735"/>
    </source>
</evidence>
<accession>A0A7M7KEF8</accession>
<protein>
    <recommendedName>
        <fullName evidence="3">Ku domain-containing protein</fullName>
    </recommendedName>
</protein>
<dbReference type="InterPro" id="IPR006164">
    <property type="entry name" value="DNA_bd_Ku70/Ku80"/>
</dbReference>
<evidence type="ECO:0000256" key="2">
    <source>
        <dbReference type="SAM" id="MobiDB-lite"/>
    </source>
</evidence>
<keyword evidence="1" id="KW-0238">DNA-binding</keyword>
<evidence type="ECO:0000313" key="5">
    <source>
        <dbReference type="Proteomes" id="UP000594260"/>
    </source>
</evidence>
<dbReference type="GO" id="GO:0006303">
    <property type="term" value="P:double-strand break repair via nonhomologous end joining"/>
    <property type="evidence" value="ECO:0007669"/>
    <property type="project" value="InterPro"/>
</dbReference>
<dbReference type="Proteomes" id="UP000594260">
    <property type="component" value="Unplaced"/>
</dbReference>
<dbReference type="EnsemblMetazoa" id="XM_022806457">
    <property type="protein sequence ID" value="XP_022662192"/>
    <property type="gene ID" value="LOC111250759"/>
</dbReference>
<name>A0A7M7KEF8_VARDE</name>
<dbReference type="GeneID" id="111250759"/>
<organism evidence="4 5">
    <name type="scientific">Varroa destructor</name>
    <name type="common">Honeybee mite</name>
    <dbReference type="NCBI Taxonomy" id="109461"/>
    <lineage>
        <taxon>Eukaryota</taxon>
        <taxon>Metazoa</taxon>
        <taxon>Ecdysozoa</taxon>
        <taxon>Arthropoda</taxon>
        <taxon>Chelicerata</taxon>
        <taxon>Arachnida</taxon>
        <taxon>Acari</taxon>
        <taxon>Parasitiformes</taxon>
        <taxon>Mesostigmata</taxon>
        <taxon>Gamasina</taxon>
        <taxon>Dermanyssoidea</taxon>
        <taxon>Varroidae</taxon>
        <taxon>Varroa</taxon>
    </lineage>
</organism>
<reference evidence="4" key="1">
    <citation type="submission" date="2021-01" db="UniProtKB">
        <authorList>
            <consortium name="EnsemblMetazoa"/>
        </authorList>
    </citation>
    <scope>IDENTIFICATION</scope>
</reference>
<dbReference type="InterPro" id="IPR016194">
    <property type="entry name" value="SPOC-like_C_dom_sf"/>
</dbReference>
<dbReference type="GO" id="GO:0003677">
    <property type="term" value="F:DNA binding"/>
    <property type="evidence" value="ECO:0007669"/>
    <property type="project" value="UniProtKB-KW"/>
</dbReference>
<feature type="domain" description="Ku" evidence="3">
    <location>
        <begin position="400"/>
        <end position="546"/>
    </location>
</feature>
<dbReference type="Gene3D" id="2.40.290.10">
    <property type="match status" value="1"/>
</dbReference>
<dbReference type="OrthoDB" id="10483765at2759"/>
<dbReference type="KEGG" id="vde:111250759"/>
<dbReference type="AlphaFoldDB" id="A0A7M7KEF8"/>
<keyword evidence="5" id="KW-1185">Reference proteome</keyword>
<dbReference type="RefSeq" id="XP_022662192.1">
    <property type="nucleotide sequence ID" value="XM_022806457.1"/>
</dbReference>
<dbReference type="InParanoid" id="A0A7M7KEF8"/>
<evidence type="ECO:0000256" key="1">
    <source>
        <dbReference type="ARBA" id="ARBA00023125"/>
    </source>
</evidence>
<sequence>MPKKRAHEISDSEEEVELQASSSTVSPSKVGSTPRDPSQRFPKKAAVSNDEDDEQDGNKSTAMEVVPFDIDADVGGSFIFFGEKAETPIGKRTPQAFKVVEASVRAGRKQLGRMFAFLIDRSPSTNDNLETFVGYIVKRKLADAFMRMKFDKNFQHDCVVMTCCDSETKNLSNSNQEKKINHHCVELIDGGVINPAKVTSLKEKLNLRPENEQFSNLLSGLMTAADIINRHSEEASGYSDIELMIFSDLGFDVECTTFIKMKNVLKQVLSDAILTVVSDRDILSQDTYNKSIMFFGEIFSGVTSMSYQDAMRRSEEWSMKELMPTKFSANIRLFEEELPVEAYLICAEKNESILENRMERVGSDQDAAEGEGFTAAVSTIKPRKSLVKLTDKGFYEKDPDGNVVTVHPERTVMAYRFGTTAVPSSKPLKEYIKTSESFKGYVVKGWYPSHQFLLHLSGGRGYHVFSSASDGRVALFDTLLHLCAYRGHSLLVDYAYATRFASKPGVLVPHLQKHCFVFFDLIYQDNMNYLPRYDPIATTKPKTEHLKEIAKVIGDSGIASLELKYDPFVQQIFEDVWKGRIDEMSRTFVEKFATIQRDKDQTSSIVADAADLAERADGIVKRMVVEDKAKSPEEDKITFRVEKLDKDADEFRPVKFSQLFA</sequence>
<proteinExistence type="predicted"/>